<reference evidence="1 2" key="1">
    <citation type="submission" date="2015-12" db="EMBL/GenBank/DDBJ databases">
        <title>Genome sequence of the marine Rhodobacteraceae strain O3.65, Candidatus Tritonibacter horizontis.</title>
        <authorList>
            <person name="Poehlein A."/>
            <person name="Giebel H.A."/>
            <person name="Voget S."/>
            <person name="Brinkhoff T."/>
        </authorList>
    </citation>
    <scope>NUCLEOTIDE SEQUENCE [LARGE SCALE GENOMIC DNA]</scope>
    <source>
        <strain evidence="1 2">O3.65</strain>
    </source>
</reference>
<dbReference type="EMBL" id="LPUY01000052">
    <property type="protein sequence ID" value="KUP93437.1"/>
    <property type="molecule type" value="Genomic_DNA"/>
</dbReference>
<protein>
    <recommendedName>
        <fullName evidence="3">Glycosyl transferase family 2</fullName>
    </recommendedName>
</protein>
<dbReference type="PATRIC" id="fig|1768241.3.peg.1727"/>
<name>A0A132C016_9RHOB</name>
<accession>A0A132C016</accession>
<dbReference type="InterPro" id="IPR029044">
    <property type="entry name" value="Nucleotide-diphossugar_trans"/>
</dbReference>
<dbReference type="Proteomes" id="UP000068382">
    <property type="component" value="Unassembled WGS sequence"/>
</dbReference>
<evidence type="ECO:0000313" key="1">
    <source>
        <dbReference type="EMBL" id="KUP93437.1"/>
    </source>
</evidence>
<keyword evidence="2" id="KW-1185">Reference proteome</keyword>
<organism evidence="1 2">
    <name type="scientific">Tritonibacter horizontis</name>
    <dbReference type="NCBI Taxonomy" id="1768241"/>
    <lineage>
        <taxon>Bacteria</taxon>
        <taxon>Pseudomonadati</taxon>
        <taxon>Pseudomonadota</taxon>
        <taxon>Alphaproteobacteria</taxon>
        <taxon>Rhodobacterales</taxon>
        <taxon>Paracoccaceae</taxon>
        <taxon>Tritonibacter</taxon>
    </lineage>
</organism>
<dbReference type="SUPFAM" id="SSF53448">
    <property type="entry name" value="Nucleotide-diphospho-sugar transferases"/>
    <property type="match status" value="1"/>
</dbReference>
<sequence>MPLLSIRRTRAVEFQSHTIAQDASRRKPLVTVFCAVWHQQPNKLDLLRSHWENLKAQSIPVEPCYIFDNGDVAPDWLDAPWHSFSEPLTIYEAWGAGVALSQTKYTMNLNMDDRLATNAARLLVSTAEATGSALVGGDWQVSFDGSHLEAQFDVQDLWGTSFASDWPPMAQPNLRLGSGTGERGTFGPATMWNLDILGKWYPTYFNNQTPVKSIGDQIFWKVVLQNKQKMTRLPMVIGRYYSDTKNQAEFRPHQDNKLLNDCGVSQISFTQMVLSGDFSRRPGAQPVPKPANKIEAASQDLATQYRTMGLGALPAGAQGHI</sequence>
<evidence type="ECO:0000313" key="2">
    <source>
        <dbReference type="Proteomes" id="UP000068382"/>
    </source>
</evidence>
<proteinExistence type="predicted"/>
<gene>
    <name evidence="1" type="ORF">TRIHO_16450</name>
</gene>
<dbReference type="AlphaFoldDB" id="A0A132C016"/>
<evidence type="ECO:0008006" key="3">
    <source>
        <dbReference type="Google" id="ProtNLM"/>
    </source>
</evidence>
<comment type="caution">
    <text evidence="1">The sequence shown here is derived from an EMBL/GenBank/DDBJ whole genome shotgun (WGS) entry which is preliminary data.</text>
</comment>